<dbReference type="SMART" id="SM01126">
    <property type="entry name" value="DDE_Tnp_IS1595"/>
    <property type="match status" value="1"/>
</dbReference>
<reference evidence="2 3" key="1">
    <citation type="submission" date="2020-01" db="EMBL/GenBank/DDBJ databases">
        <title>Genomes of bacteria type strains.</title>
        <authorList>
            <person name="Chen J."/>
            <person name="Zhu S."/>
            <person name="Chen J."/>
        </authorList>
    </citation>
    <scope>NUCLEOTIDE SEQUENCE [LARGE SCALE GENOMIC DNA]</scope>
    <source>
        <strain evidence="2 3">KCTC 52919</strain>
    </source>
</reference>
<protein>
    <submittedName>
        <fullName evidence="2">IS1595 family transposase</fullName>
    </submittedName>
</protein>
<proteinExistence type="predicted"/>
<keyword evidence="3" id="KW-1185">Reference proteome</keyword>
<accession>A0A6L9MIX9</accession>
<organism evidence="2 3">
    <name type="scientific">Aurantimonas aggregata</name>
    <dbReference type="NCBI Taxonomy" id="2047720"/>
    <lineage>
        <taxon>Bacteria</taxon>
        <taxon>Pseudomonadati</taxon>
        <taxon>Pseudomonadota</taxon>
        <taxon>Alphaproteobacteria</taxon>
        <taxon>Hyphomicrobiales</taxon>
        <taxon>Aurantimonadaceae</taxon>
        <taxon>Aurantimonas</taxon>
    </lineage>
</organism>
<evidence type="ECO:0000313" key="3">
    <source>
        <dbReference type="Proteomes" id="UP000476332"/>
    </source>
</evidence>
<dbReference type="NCBIfam" id="NF033547">
    <property type="entry name" value="transpos_IS1595"/>
    <property type="match status" value="1"/>
</dbReference>
<evidence type="ECO:0000259" key="1">
    <source>
        <dbReference type="SMART" id="SM01126"/>
    </source>
</evidence>
<dbReference type="AlphaFoldDB" id="A0A6L9MIX9"/>
<dbReference type="InterPro" id="IPR024445">
    <property type="entry name" value="Tnp_ISXO2-like"/>
</dbReference>
<feature type="domain" description="ISXO2-like transposase" evidence="1">
    <location>
        <begin position="143"/>
        <end position="296"/>
    </location>
</feature>
<sequence length="323" mass="36553">METMTMAQHFLLSAKARTLSIRAIYKAGEEKAYEQFKAIRWASTNGTPVCPRCGCLDSYEITSRRRFKCAACHHQFSVTSGTIFHSRKMGFTDLLAAIALFVNAVKGISALQLSRDLDCQYKTAFVLCHKLREAMANETAGFTLDEEVEIDGAYFGGSIKPENRKEDRIDRRLKEHQTGTRRVVIALRQRMGRTLTFVRNFEHEGVALARELVASTGTVFADEATHWDVLEAFFPTERINHSEAYSEGHGKHTNWVESFFSRLRRMVAGQHHGVSPKYLAAYAANAAWCEDHRRRDNGGNAFALVGNAMLSPISRSWCGYWQR</sequence>
<evidence type="ECO:0000313" key="2">
    <source>
        <dbReference type="EMBL" id="NDV87783.1"/>
    </source>
</evidence>
<gene>
    <name evidence="2" type="ORF">GTW51_13840</name>
</gene>
<comment type="caution">
    <text evidence="2">The sequence shown here is derived from an EMBL/GenBank/DDBJ whole genome shotgun (WGS) entry which is preliminary data.</text>
</comment>
<name>A0A6L9MIX9_9HYPH</name>
<dbReference type="EMBL" id="JAAAMJ010000010">
    <property type="protein sequence ID" value="NDV87783.1"/>
    <property type="molecule type" value="Genomic_DNA"/>
</dbReference>
<dbReference type="Pfam" id="PF12762">
    <property type="entry name" value="DDE_Tnp_IS1595"/>
    <property type="match status" value="1"/>
</dbReference>
<dbReference type="Proteomes" id="UP000476332">
    <property type="component" value="Unassembled WGS sequence"/>
</dbReference>
<dbReference type="InterPro" id="IPR024442">
    <property type="entry name" value="Transposase_Zn_ribbon"/>
</dbReference>
<dbReference type="Pfam" id="PF12760">
    <property type="entry name" value="Zn_ribbon_IS1595"/>
    <property type="match status" value="1"/>
</dbReference>